<evidence type="ECO:0000313" key="3">
    <source>
        <dbReference type="Proteomes" id="UP000243406"/>
    </source>
</evidence>
<proteinExistence type="predicted"/>
<evidence type="ECO:0000313" key="2">
    <source>
        <dbReference type="EMBL" id="SKB69714.1"/>
    </source>
</evidence>
<name>A0A1T5DDB5_9FIRM</name>
<keyword evidence="1" id="KW-0812">Transmembrane</keyword>
<dbReference type="AlphaFoldDB" id="A0A1T5DDB5"/>
<protein>
    <submittedName>
        <fullName evidence="2">Uncharacterized protein</fullName>
    </submittedName>
</protein>
<gene>
    <name evidence="2" type="ORF">SAMN02745120_2738</name>
</gene>
<feature type="transmembrane region" description="Helical" evidence="1">
    <location>
        <begin position="32"/>
        <end position="61"/>
    </location>
</feature>
<evidence type="ECO:0000256" key="1">
    <source>
        <dbReference type="SAM" id="Phobius"/>
    </source>
</evidence>
<reference evidence="3" key="1">
    <citation type="submission" date="2017-02" db="EMBL/GenBank/DDBJ databases">
        <authorList>
            <person name="Varghese N."/>
            <person name="Submissions S."/>
        </authorList>
    </citation>
    <scope>NUCLEOTIDE SEQUENCE [LARGE SCALE GENOMIC DNA]</scope>
    <source>
        <strain evidence="3">ATCC 35199</strain>
    </source>
</reference>
<accession>A0A1T5DDB5</accession>
<keyword evidence="3" id="KW-1185">Reference proteome</keyword>
<dbReference type="RefSeq" id="WP_079590556.1">
    <property type="nucleotide sequence ID" value="NZ_CP154629.1"/>
</dbReference>
<sequence>MIFKKKEQDQQANRIRDDISKDFPEKITMKDFIALCMAQYSVLIPLGLLILLGYFIIVLFITKVWF</sequence>
<dbReference type="EMBL" id="FUYN01000008">
    <property type="protein sequence ID" value="SKB69714.1"/>
    <property type="molecule type" value="Genomic_DNA"/>
</dbReference>
<dbReference type="Proteomes" id="UP000243406">
    <property type="component" value="Unassembled WGS sequence"/>
</dbReference>
<organism evidence="2 3">
    <name type="scientific">Acetoanaerobium noterae</name>
    <dbReference type="NCBI Taxonomy" id="745369"/>
    <lineage>
        <taxon>Bacteria</taxon>
        <taxon>Bacillati</taxon>
        <taxon>Bacillota</taxon>
        <taxon>Clostridia</taxon>
        <taxon>Peptostreptococcales</taxon>
        <taxon>Filifactoraceae</taxon>
        <taxon>Acetoanaerobium</taxon>
    </lineage>
</organism>
<keyword evidence="1" id="KW-1133">Transmembrane helix</keyword>
<keyword evidence="1" id="KW-0472">Membrane</keyword>